<evidence type="ECO:0000313" key="3">
    <source>
        <dbReference type="Proteomes" id="UP000785200"/>
    </source>
</evidence>
<sequence>MSTSPVTDHSSPTTASQLNNANSPASPVDLSGIGSFSRRFIIPTRTNSLSSGFPYHPRLHDMNVSLDEWHLFTSAILEAGKPTLHEDYAAWSTGVATGTLATPFILFFGPWAGYAAGKPVHKKVVVSKVKERLLRDGDMRSVLRQWNEGTFAVKGFQAWLELPVEGDLGDLHPNPGVKETKTKKEEKAEKKEKRRLKIVIIAENDKQVTFPYHQNQTQGSPSDALVQPFRARKFVSIDLKLTVLDSELVVHSNLLRIYNLEARSADFHYHNTTSPA</sequence>
<gene>
    <name evidence="2" type="ORF">D0Z07_8244</name>
</gene>
<dbReference type="AlphaFoldDB" id="A0A9P7AU83"/>
<keyword evidence="3" id="KW-1185">Reference proteome</keyword>
<feature type="compositionally biased region" description="Polar residues" evidence="1">
    <location>
        <begin position="1"/>
        <end position="25"/>
    </location>
</feature>
<evidence type="ECO:0000313" key="2">
    <source>
        <dbReference type="EMBL" id="KAG0646290.1"/>
    </source>
</evidence>
<feature type="compositionally biased region" description="Basic and acidic residues" evidence="1">
    <location>
        <begin position="178"/>
        <end position="190"/>
    </location>
</feature>
<protein>
    <submittedName>
        <fullName evidence="2">Uncharacterized protein</fullName>
    </submittedName>
</protein>
<dbReference type="Proteomes" id="UP000785200">
    <property type="component" value="Unassembled WGS sequence"/>
</dbReference>
<comment type="caution">
    <text evidence="2">The sequence shown here is derived from an EMBL/GenBank/DDBJ whole genome shotgun (WGS) entry which is preliminary data.</text>
</comment>
<evidence type="ECO:0000256" key="1">
    <source>
        <dbReference type="SAM" id="MobiDB-lite"/>
    </source>
</evidence>
<name>A0A9P7AU83_9HELO</name>
<accession>A0A9P7AU83</accession>
<reference evidence="2" key="1">
    <citation type="submission" date="2019-07" db="EMBL/GenBank/DDBJ databases">
        <title>Hyphodiscus hymeniophilus genome sequencing and assembly.</title>
        <authorList>
            <person name="Kramer G."/>
            <person name="Nodwell J."/>
        </authorList>
    </citation>
    <scope>NUCLEOTIDE SEQUENCE</scope>
    <source>
        <strain evidence="2">ATCC 34498</strain>
    </source>
</reference>
<feature type="region of interest" description="Disordered" evidence="1">
    <location>
        <begin position="1"/>
        <end position="27"/>
    </location>
</feature>
<organism evidence="2 3">
    <name type="scientific">Hyphodiscus hymeniophilus</name>
    <dbReference type="NCBI Taxonomy" id="353542"/>
    <lineage>
        <taxon>Eukaryota</taxon>
        <taxon>Fungi</taxon>
        <taxon>Dikarya</taxon>
        <taxon>Ascomycota</taxon>
        <taxon>Pezizomycotina</taxon>
        <taxon>Leotiomycetes</taxon>
        <taxon>Helotiales</taxon>
        <taxon>Hyphodiscaceae</taxon>
        <taxon>Hyphodiscus</taxon>
    </lineage>
</organism>
<proteinExistence type="predicted"/>
<dbReference type="EMBL" id="VNKQ01000016">
    <property type="protein sequence ID" value="KAG0646290.1"/>
    <property type="molecule type" value="Genomic_DNA"/>
</dbReference>
<feature type="region of interest" description="Disordered" evidence="1">
    <location>
        <begin position="170"/>
        <end position="190"/>
    </location>
</feature>
<dbReference type="OrthoDB" id="252020at2759"/>